<organism evidence="1 2">
    <name type="scientific">Dimorphilus gyrociliatus</name>
    <dbReference type="NCBI Taxonomy" id="2664684"/>
    <lineage>
        <taxon>Eukaryota</taxon>
        <taxon>Metazoa</taxon>
        <taxon>Spiralia</taxon>
        <taxon>Lophotrochozoa</taxon>
        <taxon>Annelida</taxon>
        <taxon>Polychaeta</taxon>
        <taxon>Polychaeta incertae sedis</taxon>
        <taxon>Dinophilidae</taxon>
        <taxon>Dimorphilus</taxon>
    </lineage>
</organism>
<dbReference type="Proteomes" id="UP000549394">
    <property type="component" value="Unassembled WGS sequence"/>
</dbReference>
<evidence type="ECO:0000313" key="1">
    <source>
        <dbReference type="EMBL" id="CAD5114275.1"/>
    </source>
</evidence>
<accession>A0A7I8VDM3</accession>
<keyword evidence="2" id="KW-1185">Reference proteome</keyword>
<dbReference type="EMBL" id="CAJFCJ010000005">
    <property type="protein sequence ID" value="CAD5114275.1"/>
    <property type="molecule type" value="Genomic_DNA"/>
</dbReference>
<reference evidence="1 2" key="1">
    <citation type="submission" date="2020-08" db="EMBL/GenBank/DDBJ databases">
        <authorList>
            <person name="Hejnol A."/>
        </authorList>
    </citation>
    <scope>NUCLEOTIDE SEQUENCE [LARGE SCALE GENOMIC DNA]</scope>
</reference>
<comment type="caution">
    <text evidence="1">The sequence shown here is derived from an EMBL/GenBank/DDBJ whole genome shotgun (WGS) entry which is preliminary data.</text>
</comment>
<evidence type="ECO:0000313" key="2">
    <source>
        <dbReference type="Proteomes" id="UP000549394"/>
    </source>
</evidence>
<name>A0A7I8VDM3_9ANNE</name>
<sequence>MKMSQILQKMELIDNFDKTFWTKKETVDENGYEQFRIAQRVAGSENSFKYAVIDSEGESKQVVLRGAQGKKDPLTSIANLMMKIKHTGEERLVEGIIVDDECVIYVTV</sequence>
<proteinExistence type="predicted"/>
<gene>
    <name evidence="1" type="ORF">DGYR_LOCUS3135</name>
</gene>
<dbReference type="AlphaFoldDB" id="A0A7I8VDM3"/>
<protein>
    <submittedName>
        <fullName evidence="1">DgyrCDS3417</fullName>
    </submittedName>
</protein>